<accession>A0ABS1C5D6</accession>
<proteinExistence type="predicted"/>
<evidence type="ECO:0000313" key="2">
    <source>
        <dbReference type="EMBL" id="MBK0403760.1"/>
    </source>
</evidence>
<name>A0ABS1C5D6_9BACT</name>
<feature type="chain" id="PRO_5047210857" evidence="1">
    <location>
        <begin position="21"/>
        <end position="650"/>
    </location>
</feature>
<dbReference type="Gene3D" id="2.60.40.10">
    <property type="entry name" value="Immunoglobulins"/>
    <property type="match status" value="2"/>
</dbReference>
<comment type="caution">
    <text evidence="2">The sequence shown here is derived from an EMBL/GenBank/DDBJ whole genome shotgun (WGS) entry which is preliminary data.</text>
</comment>
<dbReference type="Pfam" id="PF13585">
    <property type="entry name" value="CHU_C"/>
    <property type="match status" value="1"/>
</dbReference>
<dbReference type="Proteomes" id="UP000644147">
    <property type="component" value="Unassembled WGS sequence"/>
</dbReference>
<dbReference type="EMBL" id="JAEHFX010000006">
    <property type="protein sequence ID" value="MBK0403760.1"/>
    <property type="molecule type" value="Genomic_DNA"/>
</dbReference>
<gene>
    <name evidence="2" type="ORF">I5M27_12235</name>
</gene>
<sequence>MRRLLFLLFLIPFSVISAYAQQCFKAYYKGQEVTVICVGEPIQFINCGSLGPNGAAEYYDLDASNGVSFQPADANSPTKRYFFNNPGTYIVTQLINDPNTPGGSTTNTNTYIVKATPPPTFTATQCGNDQVKITITDATYDTYTLKVGSNAPVAVTSGQTLSVPSPSGSYSVVLNGTHTAGFCGNASTQTLAPVAAPSIPVISKADVLNTGASGEISFTVSGLQSGYSYSLEQQNGSVFTQKSLLDPANGTAQTFTLNGINNAVSNCFRVSVFDNCGNSRNVVSPVICTEVLQASAQNKKNVISWPAYSGSTPNGGSFIYNLFRREGNSPRTSITPAGTQQTTFEDTDITCGLTYCYELEISENGTAFSSSNEVCTTAISTDIPPAARLLTSFTPENILTGTIALPAGTNLKNQQVFRSSNGSSFAAVLNSVSPEFQDASKNFREQEPCYKITYTDNCGNASPESNVSCPVILTSLQHLLTRSLDLAWSTYEGFEGTSTEYTLETLDANFNVNSSQPVTGTFSLSIPKLSETEQVLRYRIKAQSNLGEISYSNTETIVQEVKIFVPTAFSPNNDGLNDVFEVKGRFQNNFSLVILNRWGQIVFESKDPKKGWDGKMNGKEAPIGVYAYRLTAIDETGRKYEKAGTLTLVK</sequence>
<organism evidence="2 3">
    <name type="scientific">Adhaeribacter terrigena</name>
    <dbReference type="NCBI Taxonomy" id="2793070"/>
    <lineage>
        <taxon>Bacteria</taxon>
        <taxon>Pseudomonadati</taxon>
        <taxon>Bacteroidota</taxon>
        <taxon>Cytophagia</taxon>
        <taxon>Cytophagales</taxon>
        <taxon>Hymenobacteraceae</taxon>
        <taxon>Adhaeribacter</taxon>
    </lineage>
</organism>
<dbReference type="InterPro" id="IPR026341">
    <property type="entry name" value="T9SS_type_B"/>
</dbReference>
<dbReference type="InterPro" id="IPR013783">
    <property type="entry name" value="Ig-like_fold"/>
</dbReference>
<feature type="signal peptide" evidence="1">
    <location>
        <begin position="1"/>
        <end position="20"/>
    </location>
</feature>
<keyword evidence="3" id="KW-1185">Reference proteome</keyword>
<dbReference type="RefSeq" id="WP_200506515.1">
    <property type="nucleotide sequence ID" value="NZ_JAEHFX010000006.1"/>
</dbReference>
<reference evidence="2 3" key="1">
    <citation type="submission" date="2020-12" db="EMBL/GenBank/DDBJ databases">
        <title>Bacterial novel species Adhaeribacter sp. BT258 isolated from soil.</title>
        <authorList>
            <person name="Jung H.-Y."/>
        </authorList>
    </citation>
    <scope>NUCLEOTIDE SEQUENCE [LARGE SCALE GENOMIC DNA]</scope>
    <source>
        <strain evidence="2 3">BT258</strain>
    </source>
</reference>
<dbReference type="NCBIfam" id="TIGR04131">
    <property type="entry name" value="Bac_Flav_CTERM"/>
    <property type="match status" value="1"/>
</dbReference>
<protein>
    <submittedName>
        <fullName evidence="2">Gliding motility-associated C-terminal domain-containing protein</fullName>
    </submittedName>
</protein>
<evidence type="ECO:0000313" key="3">
    <source>
        <dbReference type="Proteomes" id="UP000644147"/>
    </source>
</evidence>
<evidence type="ECO:0000256" key="1">
    <source>
        <dbReference type="SAM" id="SignalP"/>
    </source>
</evidence>
<keyword evidence="1" id="KW-0732">Signal</keyword>